<dbReference type="InterPro" id="IPR032710">
    <property type="entry name" value="NTF2-like_dom_sf"/>
</dbReference>
<dbReference type="InterPro" id="IPR037401">
    <property type="entry name" value="SnoaL-like"/>
</dbReference>
<proteinExistence type="predicted"/>
<organism evidence="2 3">
    <name type="scientific">Caballeronia humi</name>
    <dbReference type="NCBI Taxonomy" id="326474"/>
    <lineage>
        <taxon>Bacteria</taxon>
        <taxon>Pseudomonadati</taxon>
        <taxon>Pseudomonadota</taxon>
        <taxon>Betaproteobacteria</taxon>
        <taxon>Burkholderiales</taxon>
        <taxon>Burkholderiaceae</taxon>
        <taxon>Caballeronia</taxon>
    </lineage>
</organism>
<dbReference type="Pfam" id="PF12680">
    <property type="entry name" value="SnoaL_2"/>
    <property type="match status" value="1"/>
</dbReference>
<reference evidence="2" key="1">
    <citation type="submission" date="2016-01" db="EMBL/GenBank/DDBJ databases">
        <authorList>
            <person name="Peeters C."/>
        </authorList>
    </citation>
    <scope>NUCLEOTIDE SEQUENCE [LARGE SCALE GENOMIC DNA]</scope>
    <source>
        <strain evidence="2">LMG 22934</strain>
    </source>
</reference>
<dbReference type="RefSeq" id="WP_087666413.1">
    <property type="nucleotide sequence ID" value="NZ_FCNW02000004.1"/>
</dbReference>
<dbReference type="Gene3D" id="3.10.450.50">
    <property type="match status" value="1"/>
</dbReference>
<keyword evidence="2" id="KW-0413">Isomerase</keyword>
<evidence type="ECO:0000313" key="3">
    <source>
        <dbReference type="Proteomes" id="UP000054977"/>
    </source>
</evidence>
<dbReference type="Proteomes" id="UP000054977">
    <property type="component" value="Unassembled WGS sequence"/>
</dbReference>
<evidence type="ECO:0000313" key="2">
    <source>
        <dbReference type="EMBL" id="SAL24442.1"/>
    </source>
</evidence>
<protein>
    <submittedName>
        <fullName evidence="2">Ketosteroid isomerase</fullName>
    </submittedName>
</protein>
<dbReference type="SUPFAM" id="SSF54427">
    <property type="entry name" value="NTF2-like"/>
    <property type="match status" value="1"/>
</dbReference>
<name>A0A158FXD2_9BURK</name>
<comment type="caution">
    <text evidence="2">The sequence shown here is derived from an EMBL/GenBank/DDBJ whole genome shotgun (WGS) entry which is preliminary data.</text>
</comment>
<accession>A0A158FXD2</accession>
<dbReference type="OrthoDB" id="391735at2"/>
<keyword evidence="3" id="KW-1185">Reference proteome</keyword>
<dbReference type="AlphaFoldDB" id="A0A158FXD2"/>
<dbReference type="STRING" id="326474.AWB65_01363"/>
<dbReference type="GO" id="GO:0016853">
    <property type="term" value="F:isomerase activity"/>
    <property type="evidence" value="ECO:0007669"/>
    <property type="project" value="UniProtKB-KW"/>
</dbReference>
<gene>
    <name evidence="2" type="ORF">AWB65_01363</name>
</gene>
<sequence length="158" mass="18105">MANPNTELIERFYRAFQDLDAEAMAACYAHDIRFEDPVFGTLRGREAGDMWRMLLARASDFSLTYSDIRASGQTATASCVATYLFSRTRRKVINEIHSKFAIREGLIVEHTDTFDLWRWSRQALGLKGWLLGGTSFVQDKIRQEARKGLAEYRRQAAS</sequence>
<dbReference type="EMBL" id="FCNW02000004">
    <property type="protein sequence ID" value="SAL24442.1"/>
    <property type="molecule type" value="Genomic_DNA"/>
</dbReference>
<feature type="domain" description="SnoaL-like" evidence="1">
    <location>
        <begin position="9"/>
        <end position="110"/>
    </location>
</feature>
<evidence type="ECO:0000259" key="1">
    <source>
        <dbReference type="Pfam" id="PF12680"/>
    </source>
</evidence>